<protein>
    <submittedName>
        <fullName evidence="9">Peptidase M48-like protein</fullName>
    </submittedName>
</protein>
<dbReference type="Gene3D" id="3.30.2010.10">
    <property type="entry name" value="Metalloproteases ('zincins'), catalytic domain"/>
    <property type="match status" value="1"/>
</dbReference>
<dbReference type="InterPro" id="IPR001915">
    <property type="entry name" value="Peptidase_M48"/>
</dbReference>
<dbReference type="GO" id="GO:0046872">
    <property type="term" value="F:metal ion binding"/>
    <property type="evidence" value="ECO:0007669"/>
    <property type="project" value="UniProtKB-KW"/>
</dbReference>
<organism evidence="9 10">
    <name type="scientific">Luteimonas cucumeris</name>
    <dbReference type="NCBI Taxonomy" id="985012"/>
    <lineage>
        <taxon>Bacteria</taxon>
        <taxon>Pseudomonadati</taxon>
        <taxon>Pseudomonadota</taxon>
        <taxon>Gammaproteobacteria</taxon>
        <taxon>Lysobacterales</taxon>
        <taxon>Lysobacteraceae</taxon>
        <taxon>Luteimonas</taxon>
    </lineage>
</organism>
<dbReference type="RefSeq" id="WP_144900585.1">
    <property type="nucleotide sequence ID" value="NZ_VLKN01000010.1"/>
</dbReference>
<evidence type="ECO:0000313" key="10">
    <source>
        <dbReference type="Proteomes" id="UP000315167"/>
    </source>
</evidence>
<dbReference type="PANTHER" id="PTHR22726:SF24">
    <property type="entry name" value="M48 FAMILY METALLOPEPTIDASE"/>
    <property type="match status" value="1"/>
</dbReference>
<sequence>MKASWVALAIAGLVTACATTTSPTGRTQMVGAVSQQELNQLGAQAFSEAKSKGPLSRDARQNAYVRCVVDAITRQLPPGAQTGWESALFANSEPNAFALPGGKVGVNTGIFTVARNQDQLAAVIAHEIGHVVARHHDERITRQMGAQGALSVLGALAGARYGQGAGEAAVQGGSVLAQTGFLLPGSREQETEADVVGQQLMAQAGFDPRQAVNLWQNMITAGGSRPPQWLSTHPDPQARIAELQQRSAQLVPTYEQARAAGRRPSCG</sequence>
<keyword evidence="3 6" id="KW-0378">Hydrolase</keyword>
<keyword evidence="1 6" id="KW-0645">Protease</keyword>
<dbReference type="PROSITE" id="PS51257">
    <property type="entry name" value="PROKAR_LIPOPROTEIN"/>
    <property type="match status" value="1"/>
</dbReference>
<dbReference type="Proteomes" id="UP000315167">
    <property type="component" value="Unassembled WGS sequence"/>
</dbReference>
<name>A0A562KVS4_9GAMM</name>
<dbReference type="GO" id="GO:0051603">
    <property type="term" value="P:proteolysis involved in protein catabolic process"/>
    <property type="evidence" value="ECO:0007669"/>
    <property type="project" value="TreeGrafter"/>
</dbReference>
<keyword evidence="5 6" id="KW-0482">Metalloprotease</keyword>
<evidence type="ECO:0000256" key="1">
    <source>
        <dbReference type="ARBA" id="ARBA00022670"/>
    </source>
</evidence>
<evidence type="ECO:0000256" key="2">
    <source>
        <dbReference type="ARBA" id="ARBA00022723"/>
    </source>
</evidence>
<keyword evidence="2" id="KW-0479">Metal-binding</keyword>
<evidence type="ECO:0000256" key="5">
    <source>
        <dbReference type="ARBA" id="ARBA00023049"/>
    </source>
</evidence>
<evidence type="ECO:0000256" key="4">
    <source>
        <dbReference type="ARBA" id="ARBA00022833"/>
    </source>
</evidence>
<evidence type="ECO:0000313" key="9">
    <source>
        <dbReference type="EMBL" id="TWH99492.1"/>
    </source>
</evidence>
<feature type="signal peptide" evidence="7">
    <location>
        <begin position="1"/>
        <end position="18"/>
    </location>
</feature>
<dbReference type="GO" id="GO:0016020">
    <property type="term" value="C:membrane"/>
    <property type="evidence" value="ECO:0007669"/>
    <property type="project" value="TreeGrafter"/>
</dbReference>
<keyword evidence="4 6" id="KW-0862">Zinc</keyword>
<gene>
    <name evidence="9" type="ORF">IP90_03107</name>
</gene>
<feature type="chain" id="PRO_5022146010" evidence="7">
    <location>
        <begin position="19"/>
        <end position="267"/>
    </location>
</feature>
<dbReference type="AlphaFoldDB" id="A0A562KVS4"/>
<dbReference type="Pfam" id="PF01435">
    <property type="entry name" value="Peptidase_M48"/>
    <property type="match status" value="1"/>
</dbReference>
<accession>A0A562KVS4</accession>
<proteinExistence type="inferred from homology"/>
<dbReference type="GO" id="GO:0004222">
    <property type="term" value="F:metalloendopeptidase activity"/>
    <property type="evidence" value="ECO:0007669"/>
    <property type="project" value="InterPro"/>
</dbReference>
<comment type="similarity">
    <text evidence="6">Belongs to the peptidase M48 family.</text>
</comment>
<keyword evidence="10" id="KW-1185">Reference proteome</keyword>
<dbReference type="InterPro" id="IPR051156">
    <property type="entry name" value="Mito/Outer_Membr_Metalloprot"/>
</dbReference>
<evidence type="ECO:0000259" key="8">
    <source>
        <dbReference type="Pfam" id="PF01435"/>
    </source>
</evidence>
<comment type="caution">
    <text evidence="9">The sequence shown here is derived from an EMBL/GenBank/DDBJ whole genome shotgun (WGS) entry which is preliminary data.</text>
</comment>
<dbReference type="CDD" id="cd07331">
    <property type="entry name" value="M48C_Oma1_like"/>
    <property type="match status" value="1"/>
</dbReference>
<comment type="cofactor">
    <cofactor evidence="6">
        <name>Zn(2+)</name>
        <dbReference type="ChEBI" id="CHEBI:29105"/>
    </cofactor>
    <text evidence="6">Binds 1 zinc ion per subunit.</text>
</comment>
<reference evidence="9 10" key="1">
    <citation type="journal article" date="2015" name="Stand. Genomic Sci.">
        <title>Genomic Encyclopedia of Bacterial and Archaeal Type Strains, Phase III: the genomes of soil and plant-associated and newly described type strains.</title>
        <authorList>
            <person name="Whitman W.B."/>
            <person name="Woyke T."/>
            <person name="Klenk H.P."/>
            <person name="Zhou Y."/>
            <person name="Lilburn T.G."/>
            <person name="Beck B.J."/>
            <person name="De Vos P."/>
            <person name="Vandamme P."/>
            <person name="Eisen J.A."/>
            <person name="Garrity G."/>
            <person name="Hugenholtz P."/>
            <person name="Kyrpides N.C."/>
        </authorList>
    </citation>
    <scope>NUCLEOTIDE SEQUENCE [LARGE SCALE GENOMIC DNA]</scope>
    <source>
        <strain evidence="9 10">CGMCC 1.10821</strain>
    </source>
</reference>
<keyword evidence="7" id="KW-0732">Signal</keyword>
<evidence type="ECO:0000256" key="6">
    <source>
        <dbReference type="RuleBase" id="RU003983"/>
    </source>
</evidence>
<evidence type="ECO:0000256" key="3">
    <source>
        <dbReference type="ARBA" id="ARBA00022801"/>
    </source>
</evidence>
<dbReference type="EMBL" id="VLKN01000010">
    <property type="protein sequence ID" value="TWH99492.1"/>
    <property type="molecule type" value="Genomic_DNA"/>
</dbReference>
<dbReference type="PANTHER" id="PTHR22726">
    <property type="entry name" value="METALLOENDOPEPTIDASE OMA1"/>
    <property type="match status" value="1"/>
</dbReference>
<dbReference type="OrthoDB" id="9810445at2"/>
<feature type="domain" description="Peptidase M48" evidence="8">
    <location>
        <begin position="60"/>
        <end position="246"/>
    </location>
</feature>
<evidence type="ECO:0000256" key="7">
    <source>
        <dbReference type="SAM" id="SignalP"/>
    </source>
</evidence>